<dbReference type="AlphaFoldDB" id="A0A6J4U649"/>
<dbReference type="EMBL" id="CADCWF010000034">
    <property type="protein sequence ID" value="CAA9539463.1"/>
    <property type="molecule type" value="Genomic_DNA"/>
</dbReference>
<accession>A0A6J4U649</accession>
<organism evidence="1">
    <name type="scientific">uncultured Thermomicrobiales bacterium</name>
    <dbReference type="NCBI Taxonomy" id="1645740"/>
    <lineage>
        <taxon>Bacteria</taxon>
        <taxon>Pseudomonadati</taxon>
        <taxon>Thermomicrobiota</taxon>
        <taxon>Thermomicrobia</taxon>
        <taxon>Thermomicrobiales</taxon>
        <taxon>environmental samples</taxon>
    </lineage>
</organism>
<dbReference type="Gene3D" id="1.20.120.1490">
    <property type="match status" value="1"/>
</dbReference>
<dbReference type="InterPro" id="IPR012899">
    <property type="entry name" value="LTXXQ"/>
</dbReference>
<dbReference type="GO" id="GO:0042597">
    <property type="term" value="C:periplasmic space"/>
    <property type="evidence" value="ECO:0007669"/>
    <property type="project" value="InterPro"/>
</dbReference>
<evidence type="ECO:0000313" key="1">
    <source>
        <dbReference type="EMBL" id="CAA9539463.1"/>
    </source>
</evidence>
<gene>
    <name evidence="1" type="ORF">AVDCRST_MAG59-697</name>
</gene>
<reference evidence="1" key="1">
    <citation type="submission" date="2020-02" db="EMBL/GenBank/DDBJ databases">
        <authorList>
            <person name="Meier V. D."/>
        </authorList>
    </citation>
    <scope>NUCLEOTIDE SEQUENCE</scope>
    <source>
        <strain evidence="1">AVDCRST_MAG59</strain>
    </source>
</reference>
<protein>
    <submittedName>
        <fullName evidence="1">Uncharacterized protein</fullName>
    </submittedName>
</protein>
<name>A0A6J4U649_9BACT</name>
<dbReference type="Pfam" id="PF07813">
    <property type="entry name" value="LTXXQ"/>
    <property type="match status" value="1"/>
</dbReference>
<proteinExistence type="predicted"/>
<sequence>MVVPRIGPALLVGFVLAVPSLIWGAGSGPVAAGDATPPAVHGGHALAVPAPDDRSPYADRFEETAAIRSLTPEQIAEIGRGEGAGFALPAELNGVPGPRHVLDLAAELDLTPEQVERVQEVVDAMRAEAVSAGDRYLAAVLALEDGFRDGALGSDELRSLVAEAKRREGELATAHLAAHLETAALLTPEQIAAYGRLRGYT</sequence>